<evidence type="ECO:0000313" key="1">
    <source>
        <dbReference type="EMBL" id="GAA0682951.1"/>
    </source>
</evidence>
<protein>
    <recommendedName>
        <fullName evidence="3">Transposase</fullName>
    </recommendedName>
</protein>
<comment type="caution">
    <text evidence="1">The sequence shown here is derived from an EMBL/GenBank/DDBJ whole genome shotgun (WGS) entry which is preliminary data.</text>
</comment>
<name>A0AAV3TEG4_9EURY</name>
<reference evidence="1 2" key="1">
    <citation type="journal article" date="2019" name="Int. J. Syst. Evol. Microbiol.">
        <title>The Global Catalogue of Microorganisms (GCM) 10K type strain sequencing project: providing services to taxonomists for standard genome sequencing and annotation.</title>
        <authorList>
            <consortium name="The Broad Institute Genomics Platform"/>
            <consortium name="The Broad Institute Genome Sequencing Center for Infectious Disease"/>
            <person name="Wu L."/>
            <person name="Ma J."/>
        </authorList>
    </citation>
    <scope>NUCLEOTIDE SEQUENCE [LARGE SCALE GENOMIC DNA]</scope>
    <source>
        <strain evidence="1 2">JCM 16328</strain>
    </source>
</reference>
<proteinExistence type="predicted"/>
<evidence type="ECO:0000313" key="2">
    <source>
        <dbReference type="Proteomes" id="UP001500420"/>
    </source>
</evidence>
<dbReference type="Proteomes" id="UP001500420">
    <property type="component" value="Unassembled WGS sequence"/>
</dbReference>
<dbReference type="EMBL" id="BAAADV010000008">
    <property type="protein sequence ID" value="GAA0682951.1"/>
    <property type="molecule type" value="Genomic_DNA"/>
</dbReference>
<accession>A0AAV3TEG4</accession>
<gene>
    <name evidence="1" type="ORF">GCM10009020_35380</name>
</gene>
<organism evidence="1 2">
    <name type="scientific">Natronoarchaeum mannanilyticum</name>
    <dbReference type="NCBI Taxonomy" id="926360"/>
    <lineage>
        <taxon>Archaea</taxon>
        <taxon>Methanobacteriati</taxon>
        <taxon>Methanobacteriota</taxon>
        <taxon>Stenosarchaea group</taxon>
        <taxon>Halobacteria</taxon>
        <taxon>Halobacteriales</taxon>
        <taxon>Natronoarchaeaceae</taxon>
    </lineage>
</organism>
<dbReference type="AlphaFoldDB" id="A0AAV3TEG4"/>
<evidence type="ECO:0008006" key="3">
    <source>
        <dbReference type="Google" id="ProtNLM"/>
    </source>
</evidence>
<sequence>MSMPEIARLIEDTDCFELDFVEREATPEPAMEFGIRLHLAGLSLSDTISILDKLGVERC</sequence>
<keyword evidence="2" id="KW-1185">Reference proteome</keyword>